<dbReference type="InterPro" id="IPR011009">
    <property type="entry name" value="Kinase-like_dom_sf"/>
</dbReference>
<dbReference type="GO" id="GO:0005886">
    <property type="term" value="C:plasma membrane"/>
    <property type="evidence" value="ECO:0007669"/>
    <property type="project" value="UniProtKB-SubCell"/>
</dbReference>
<dbReference type="InterPro" id="IPR017441">
    <property type="entry name" value="Protein_kinase_ATP_BS"/>
</dbReference>
<keyword evidence="7" id="KW-1003">Cell membrane</keyword>
<comment type="subcellular location">
    <subcellularLocation>
        <location evidence="1">Cell membrane</location>
    </subcellularLocation>
    <subcellularLocation>
        <location evidence="2">Cell projection</location>
        <location evidence="2">Dendrite</location>
    </subcellularLocation>
    <subcellularLocation>
        <location evidence="3">Cytoplasm</location>
    </subcellularLocation>
</comment>
<name>A0A9Q1I4S7_CONCO</name>
<evidence type="ECO:0000256" key="9">
    <source>
        <dbReference type="ARBA" id="ARBA00022527"/>
    </source>
</evidence>
<dbReference type="PANTHER" id="PTHR24346">
    <property type="entry name" value="MAP/MICROTUBULE AFFINITY-REGULATING KINASE"/>
    <property type="match status" value="1"/>
</dbReference>
<dbReference type="SMART" id="SM00220">
    <property type="entry name" value="S_TKc"/>
    <property type="match status" value="1"/>
</dbReference>
<dbReference type="Gene3D" id="1.10.8.10">
    <property type="entry name" value="DNA helicase RuvA subunit, C-terminal domain"/>
    <property type="match status" value="1"/>
</dbReference>
<keyword evidence="13" id="KW-0418">Kinase</keyword>
<dbReference type="InterPro" id="IPR001772">
    <property type="entry name" value="KA1_dom"/>
</dbReference>
<evidence type="ECO:0000256" key="13">
    <source>
        <dbReference type="ARBA" id="ARBA00022777"/>
    </source>
</evidence>
<dbReference type="Pfam" id="PF00069">
    <property type="entry name" value="Pkinase"/>
    <property type="match status" value="1"/>
</dbReference>
<keyword evidence="6" id="KW-0880">Kelch repeat</keyword>
<dbReference type="PROSITE" id="PS00108">
    <property type="entry name" value="PROTEIN_KINASE_ST"/>
    <property type="match status" value="1"/>
</dbReference>
<evidence type="ECO:0000256" key="8">
    <source>
        <dbReference type="ARBA" id="ARBA00022490"/>
    </source>
</evidence>
<dbReference type="PANTHER" id="PTHR24346:SF56">
    <property type="entry name" value="SERINE_THREONINE-PROTEIN KINASE MARK2"/>
    <property type="match status" value="1"/>
</dbReference>
<evidence type="ECO:0000256" key="15">
    <source>
        <dbReference type="ARBA" id="ARBA00023136"/>
    </source>
</evidence>
<keyword evidence="10" id="KW-0597">Phosphoprotein</keyword>
<feature type="compositionally biased region" description="Polar residues" evidence="23">
    <location>
        <begin position="1045"/>
        <end position="1055"/>
    </location>
</feature>
<dbReference type="GO" id="GO:0030425">
    <property type="term" value="C:dendrite"/>
    <property type="evidence" value="ECO:0007669"/>
    <property type="project" value="UniProtKB-SubCell"/>
</dbReference>
<feature type="domain" description="KA1" evidence="26">
    <location>
        <begin position="1202"/>
        <end position="1251"/>
    </location>
</feature>
<dbReference type="Pfam" id="PF00627">
    <property type="entry name" value="UBA"/>
    <property type="match status" value="1"/>
</dbReference>
<evidence type="ECO:0000256" key="12">
    <source>
        <dbReference type="ARBA" id="ARBA00022741"/>
    </source>
</evidence>
<dbReference type="GO" id="GO:0050321">
    <property type="term" value="F:tau-protein kinase activity"/>
    <property type="evidence" value="ECO:0007669"/>
    <property type="project" value="TreeGrafter"/>
</dbReference>
<evidence type="ECO:0000256" key="10">
    <source>
        <dbReference type="ARBA" id="ARBA00022553"/>
    </source>
</evidence>
<dbReference type="EMBL" id="JAFJMO010000003">
    <property type="protein sequence ID" value="KAJ8281638.1"/>
    <property type="molecule type" value="Genomic_DNA"/>
</dbReference>
<evidence type="ECO:0000313" key="28">
    <source>
        <dbReference type="Proteomes" id="UP001152803"/>
    </source>
</evidence>
<organism evidence="27 28">
    <name type="scientific">Conger conger</name>
    <name type="common">Conger eel</name>
    <name type="synonym">Muraena conger</name>
    <dbReference type="NCBI Taxonomy" id="82655"/>
    <lineage>
        <taxon>Eukaryota</taxon>
        <taxon>Metazoa</taxon>
        <taxon>Chordata</taxon>
        <taxon>Craniata</taxon>
        <taxon>Vertebrata</taxon>
        <taxon>Euteleostomi</taxon>
        <taxon>Actinopterygii</taxon>
        <taxon>Neopterygii</taxon>
        <taxon>Teleostei</taxon>
        <taxon>Anguilliformes</taxon>
        <taxon>Congridae</taxon>
        <taxon>Conger</taxon>
    </lineage>
</organism>
<dbReference type="Gene3D" id="3.30.310.80">
    <property type="entry name" value="Kinase associated domain 1, KA1"/>
    <property type="match status" value="1"/>
</dbReference>
<accession>A0A9Q1I4S7</accession>
<dbReference type="FunFam" id="1.10.8.10:FF:000005">
    <property type="entry name" value="Non-specific serine/threonine protein kinase"/>
    <property type="match status" value="1"/>
</dbReference>
<evidence type="ECO:0000256" key="21">
    <source>
        <dbReference type="ARBA" id="ARBA00071529"/>
    </source>
</evidence>
<evidence type="ECO:0000256" key="11">
    <source>
        <dbReference type="ARBA" id="ARBA00022679"/>
    </source>
</evidence>
<dbReference type="FunFam" id="1.10.510.10:FF:001032">
    <property type="entry name" value="KP78b, isoform A"/>
    <property type="match status" value="1"/>
</dbReference>
<evidence type="ECO:0000256" key="18">
    <source>
        <dbReference type="ARBA" id="ARBA00048679"/>
    </source>
</evidence>
<feature type="compositionally biased region" description="Basic and acidic residues" evidence="23">
    <location>
        <begin position="939"/>
        <end position="952"/>
    </location>
</feature>
<dbReference type="GO" id="GO:0000226">
    <property type="term" value="P:microtubule cytoskeleton organization"/>
    <property type="evidence" value="ECO:0007669"/>
    <property type="project" value="TreeGrafter"/>
</dbReference>
<keyword evidence="28" id="KW-1185">Reference proteome</keyword>
<feature type="binding site" evidence="22">
    <location>
        <position position="599"/>
    </location>
    <ligand>
        <name>ATP</name>
        <dbReference type="ChEBI" id="CHEBI:30616"/>
    </ligand>
</feature>
<dbReference type="FunFam" id="3.30.310.80:FF:000001">
    <property type="entry name" value="Non-specific serine/threonine protein kinase"/>
    <property type="match status" value="1"/>
</dbReference>
<dbReference type="Gene3D" id="1.10.510.10">
    <property type="entry name" value="Transferase(Phosphotransferase) domain 1"/>
    <property type="match status" value="1"/>
</dbReference>
<feature type="region of interest" description="Disordered" evidence="23">
    <location>
        <begin position="888"/>
        <end position="1158"/>
    </location>
</feature>
<evidence type="ECO:0000256" key="23">
    <source>
        <dbReference type="SAM" id="MobiDB-lite"/>
    </source>
</evidence>
<gene>
    <name evidence="27" type="ORF">COCON_G00041570</name>
</gene>
<dbReference type="InterPro" id="IPR008271">
    <property type="entry name" value="Ser/Thr_kinase_AS"/>
</dbReference>
<dbReference type="InterPro" id="IPR006652">
    <property type="entry name" value="Kelch_1"/>
</dbReference>
<comment type="catalytic activity">
    <reaction evidence="18">
        <text>L-seryl-[protein] + ATP = O-phospho-L-seryl-[protein] + ADP + H(+)</text>
        <dbReference type="Rhea" id="RHEA:17989"/>
        <dbReference type="Rhea" id="RHEA-COMP:9863"/>
        <dbReference type="Rhea" id="RHEA-COMP:11604"/>
        <dbReference type="ChEBI" id="CHEBI:15378"/>
        <dbReference type="ChEBI" id="CHEBI:29999"/>
        <dbReference type="ChEBI" id="CHEBI:30616"/>
        <dbReference type="ChEBI" id="CHEBI:83421"/>
        <dbReference type="ChEBI" id="CHEBI:456216"/>
        <dbReference type="EC" id="2.7.11.1"/>
    </reaction>
</comment>
<feature type="compositionally biased region" description="Polar residues" evidence="23">
    <location>
        <begin position="929"/>
        <end position="938"/>
    </location>
</feature>
<keyword evidence="16" id="KW-0966">Cell projection</keyword>
<dbReference type="InterPro" id="IPR028375">
    <property type="entry name" value="KA1/Ssp2_C"/>
</dbReference>
<evidence type="ECO:0000256" key="19">
    <source>
        <dbReference type="ARBA" id="ARBA00054424"/>
    </source>
</evidence>
<feature type="domain" description="UBA" evidence="25">
    <location>
        <begin position="840"/>
        <end position="879"/>
    </location>
</feature>
<dbReference type="Gene3D" id="3.30.200.20">
    <property type="entry name" value="Phosphorylase Kinase, domain 1"/>
    <property type="match status" value="1"/>
</dbReference>
<comment type="catalytic activity">
    <reaction evidence="17">
        <text>L-threonyl-[protein] + ATP = O-phospho-L-threonyl-[protein] + ADP + H(+)</text>
        <dbReference type="Rhea" id="RHEA:46608"/>
        <dbReference type="Rhea" id="RHEA-COMP:11060"/>
        <dbReference type="Rhea" id="RHEA-COMP:11605"/>
        <dbReference type="ChEBI" id="CHEBI:15378"/>
        <dbReference type="ChEBI" id="CHEBI:30013"/>
        <dbReference type="ChEBI" id="CHEBI:30616"/>
        <dbReference type="ChEBI" id="CHEBI:61977"/>
        <dbReference type="ChEBI" id="CHEBI:456216"/>
        <dbReference type="EC" id="2.7.11.1"/>
    </reaction>
</comment>
<feature type="region of interest" description="Disordered" evidence="23">
    <location>
        <begin position="531"/>
        <end position="561"/>
    </location>
</feature>
<dbReference type="OrthoDB" id="504170at2759"/>
<dbReference type="CDD" id="cd14072">
    <property type="entry name" value="STKc_MARK"/>
    <property type="match status" value="1"/>
</dbReference>
<proteinExistence type="inferred from homology"/>
<dbReference type="GO" id="GO:0005737">
    <property type="term" value="C:cytoplasm"/>
    <property type="evidence" value="ECO:0007669"/>
    <property type="project" value="UniProtKB-SubCell"/>
</dbReference>
<dbReference type="PROSITE" id="PS50030">
    <property type="entry name" value="UBA"/>
    <property type="match status" value="1"/>
</dbReference>
<protein>
    <recommendedName>
        <fullName evidence="21">MAP/microtubule affinity-regulating kinase 3</fullName>
        <ecNumber evidence="5">2.7.11.1</ecNumber>
    </recommendedName>
</protein>
<dbReference type="PROSITE" id="PS00107">
    <property type="entry name" value="PROTEIN_KINASE_ATP"/>
    <property type="match status" value="1"/>
</dbReference>
<dbReference type="InterPro" id="IPR049508">
    <property type="entry name" value="MARK1-4_cat"/>
</dbReference>
<dbReference type="SMART" id="SM00165">
    <property type="entry name" value="UBA"/>
    <property type="match status" value="1"/>
</dbReference>
<dbReference type="Pfam" id="PF02149">
    <property type="entry name" value="KA1"/>
    <property type="match status" value="1"/>
</dbReference>
<dbReference type="EC" id="2.7.11.1" evidence="5"/>
<sequence length="1251" mass="137953">MDCFNIYVVFGVNDPPQRLIRAKGRDCYSIAVPPAVQQVVVFSNGRWGTRAVIKVELTEPDKAPVTLGNLTPDSKCISWEYWEGDVGSRGLTLTASLEGESSVEEEFDDPHFVLSKKECTPKFGGVAASFREVPGKRKRGQEKDPEVGGRGQENVCPNYSLPSQKATPRRTVRGNVRGSQKELFSHSKEQADPGVPQNHKVKGKQAMASAQTVSMTNPSGRWGQTLCPVDPQTAILIGGQGSRMQFCKDPMWKLCTEDLSWVPAETLAQGPTPEGRIGHTATFDPESRRIFVFGGSKNKKWFNDVHILDTQSWRWTMVEAQGKVPPLAYHSCSLFRGELFVLGGVFPRPHPEPDGCSDSLYIFNPDMAIWYQPIVNGDRPAPRSGHSACVLEGKIFMFGGWDTPVCFNDMHALDLGLMEFSPVKTSGTPPSPRSWHGCAVLSDSKFLVHGGYNGNNALADTFIFDTASSSWTTVVNPRLSAVPRAGHSIITMASTHTEFSQDSMEDGEEKVCVEPCPQTLLIFGGGDNEVIENSSSQSHSDSKGGERPSMPRCRNSVATTADEQPHIGNYRLLKTIGKGNFAKVKLARHVLTGKEVAVKIIDKTQLNSSSLQKLFREVRIMKLLNHPNIVKLFEVIETEKTLYLVMEYASGGEVFDYLVAHGRMKEKEARAKFRQIVSAVQYCHQKCIVHRDLKAENLLLDADMNIKIADFGFSNEFTLGNKLDTFCGSPPYAAPELFQGKKYDGPEVDVWSLGVILYTLVSGSLPFDGQNLKELRERVLRGKYRIPFYMSTDCENLLKKFLILNPSKRGSLEQIMKDRWMNVGHEDEELKPYLEPQPDYKDPKRTDIMLQMGYSQEEIQDSLVNQKYNEVMATYLLLDYRNSELDEGTNLSIKPRPGSDLTNSSVQSPPHKVQRSVSSSHNKPRRATDQGSSSYSKRSQGDSKHTAEDSGRKGSGSSAKVPPSPLASVDRKKTTPTPSTNSILSTGTSRSRNSPLTERSTLGQGVQNGKDSTAPQRVPGASPSAHNISSSTATDRTNFPRGVASRSTFHAGQQRATRDQHASAYNGPPASPSLSHGNSQPRRPAASGIFSKFTSKFVRRPMLGGTGDKSEKGPGSVLGSTGDENKDSLSSSSPVPGGTPPPQLSHHAKDSKPRSLRFTWSMKTTSSMEPGEMMKEIRKVLDSNSCEYEARERFMLLCVSGNPARDDFVQWEMEVCKLPRLSLNGVRFKRISGTSIAFKNIASKVANELKL</sequence>
<keyword evidence="11" id="KW-0808">Transferase</keyword>
<dbReference type="Proteomes" id="UP001152803">
    <property type="component" value="Unassembled WGS sequence"/>
</dbReference>
<comment type="subunit">
    <text evidence="20">Interacts with MAPT/TAU. Interacts with DLG5 (via coiled-coil domain). Interacts with STK3/MST2 and STK4/MST1 in the presence of DLG5. Interacts with YWHAB, YWHAG, YWHAQ and YWHAZ. Interacts with PKP2 (via N-terminus). Interacts with CDC25C. Interacts with KSR1.</text>
</comment>
<feature type="compositionally biased region" description="Polar residues" evidence="23">
    <location>
        <begin position="155"/>
        <end position="166"/>
    </location>
</feature>
<dbReference type="CDD" id="cd14406">
    <property type="entry name" value="UBA_MARK2"/>
    <property type="match status" value="1"/>
</dbReference>
<feature type="compositionally biased region" description="Polar residues" evidence="23">
    <location>
        <begin position="975"/>
        <end position="1015"/>
    </location>
</feature>
<dbReference type="SUPFAM" id="SSF117281">
    <property type="entry name" value="Kelch motif"/>
    <property type="match status" value="1"/>
</dbReference>
<feature type="compositionally biased region" description="Polar residues" evidence="23">
    <location>
        <begin position="1072"/>
        <end position="1081"/>
    </location>
</feature>
<evidence type="ECO:0000256" key="5">
    <source>
        <dbReference type="ARBA" id="ARBA00012513"/>
    </source>
</evidence>
<dbReference type="PROSITE" id="PS50011">
    <property type="entry name" value="PROTEIN_KINASE_DOM"/>
    <property type="match status" value="1"/>
</dbReference>
<comment type="function">
    <text evidence="19">Serine/threonine-protein kinase. Involved in the specific phosphorylation of microtubule-associated proteins for MAP2 and MAP4. Phosphorylates the microtubule-associated protein MAPT/TAU. Phosphorylates CDC25C on 'Ser-216'. Regulates localization and activity of some histone deacetylases by mediating phosphorylation of HDAC7, promoting subsequent interaction between HDAC7 and 14-3-3 and export from the nucleus. Regulates localization and activity of MITF by mediating its phosphorylation, promoting subsequent interaction between MITF and 14-3-3 and retention in the cytosol. Negatively regulates the Hippo signaling pathway and antagonizes the phosphorylation of LATS1. Cooperates with DLG5 to inhibit the kinase activity of STK3/MST2 toward LATS1. Phosphorylates PKP2 and KSR1.</text>
</comment>
<dbReference type="Gene3D" id="2.120.10.80">
    <property type="entry name" value="Kelch-type beta propeller"/>
    <property type="match status" value="2"/>
</dbReference>
<evidence type="ECO:0000256" key="22">
    <source>
        <dbReference type="PROSITE-ProRule" id="PRU10141"/>
    </source>
</evidence>
<evidence type="ECO:0000256" key="2">
    <source>
        <dbReference type="ARBA" id="ARBA00004279"/>
    </source>
</evidence>
<comment type="caution">
    <text evidence="27">The sequence shown here is derived from an EMBL/GenBank/DDBJ whole genome shotgun (WGS) entry which is preliminary data.</text>
</comment>
<evidence type="ECO:0000259" key="25">
    <source>
        <dbReference type="PROSITE" id="PS50030"/>
    </source>
</evidence>
<feature type="domain" description="Protein kinase" evidence="24">
    <location>
        <begin position="570"/>
        <end position="821"/>
    </location>
</feature>
<dbReference type="SMART" id="SM00612">
    <property type="entry name" value="Kelch"/>
    <property type="match status" value="4"/>
</dbReference>
<keyword evidence="12 22" id="KW-0547">Nucleotide-binding</keyword>
<dbReference type="GO" id="GO:0035556">
    <property type="term" value="P:intracellular signal transduction"/>
    <property type="evidence" value="ECO:0007669"/>
    <property type="project" value="TreeGrafter"/>
</dbReference>
<feature type="region of interest" description="Disordered" evidence="23">
    <location>
        <begin position="134"/>
        <end position="175"/>
    </location>
</feature>
<dbReference type="Pfam" id="PF13415">
    <property type="entry name" value="Beta-prop_FBX42"/>
    <property type="match status" value="1"/>
</dbReference>
<dbReference type="SUPFAM" id="SSF103243">
    <property type="entry name" value="KA1-like"/>
    <property type="match status" value="1"/>
</dbReference>
<dbReference type="PROSITE" id="PS50032">
    <property type="entry name" value="KA1"/>
    <property type="match status" value="1"/>
</dbReference>
<keyword evidence="15" id="KW-0472">Membrane</keyword>
<evidence type="ECO:0000256" key="20">
    <source>
        <dbReference type="ARBA" id="ARBA00063680"/>
    </source>
</evidence>
<feature type="compositionally biased region" description="Polar residues" evidence="23">
    <location>
        <begin position="1024"/>
        <end position="1037"/>
    </location>
</feature>
<dbReference type="SUPFAM" id="SSF56112">
    <property type="entry name" value="Protein kinase-like (PK-like)"/>
    <property type="match status" value="1"/>
</dbReference>
<evidence type="ECO:0000256" key="14">
    <source>
        <dbReference type="ARBA" id="ARBA00022840"/>
    </source>
</evidence>
<evidence type="ECO:0000256" key="4">
    <source>
        <dbReference type="ARBA" id="ARBA00006234"/>
    </source>
</evidence>
<evidence type="ECO:0000256" key="3">
    <source>
        <dbReference type="ARBA" id="ARBA00004496"/>
    </source>
</evidence>
<comment type="similarity">
    <text evidence="4">Belongs to the protein kinase superfamily. CAMK Ser/Thr protein kinase family. SNF1 subfamily.</text>
</comment>
<keyword evidence="14 22" id="KW-0067">ATP-binding</keyword>
<dbReference type="AlphaFoldDB" id="A0A9Q1I4S7"/>
<dbReference type="InterPro" id="IPR000719">
    <property type="entry name" value="Prot_kinase_dom"/>
</dbReference>
<evidence type="ECO:0000259" key="24">
    <source>
        <dbReference type="PROSITE" id="PS50011"/>
    </source>
</evidence>
<evidence type="ECO:0000256" key="1">
    <source>
        <dbReference type="ARBA" id="ARBA00004236"/>
    </source>
</evidence>
<keyword evidence="9" id="KW-0723">Serine/threonine-protein kinase</keyword>
<reference evidence="27" key="1">
    <citation type="journal article" date="2023" name="Science">
        <title>Genome structures resolve the early diversification of teleost fishes.</title>
        <authorList>
            <person name="Parey E."/>
            <person name="Louis A."/>
            <person name="Montfort J."/>
            <person name="Bouchez O."/>
            <person name="Roques C."/>
            <person name="Iampietro C."/>
            <person name="Lluch J."/>
            <person name="Castinel A."/>
            <person name="Donnadieu C."/>
            <person name="Desvignes T."/>
            <person name="Floi Bucao C."/>
            <person name="Jouanno E."/>
            <person name="Wen M."/>
            <person name="Mejri S."/>
            <person name="Dirks R."/>
            <person name="Jansen H."/>
            <person name="Henkel C."/>
            <person name="Chen W.J."/>
            <person name="Zahm M."/>
            <person name="Cabau C."/>
            <person name="Klopp C."/>
            <person name="Thompson A.W."/>
            <person name="Robinson-Rechavi M."/>
            <person name="Braasch I."/>
            <person name="Lecointre G."/>
            <person name="Bobe J."/>
            <person name="Postlethwait J.H."/>
            <person name="Berthelot C."/>
            <person name="Roest Crollius H."/>
            <person name="Guiguen Y."/>
        </authorList>
    </citation>
    <scope>NUCLEOTIDE SEQUENCE</scope>
    <source>
        <strain evidence="27">Concon-B</strain>
    </source>
</reference>
<dbReference type="FunFam" id="3.30.200.20:FF:000003">
    <property type="entry name" value="Non-specific serine/threonine protein kinase"/>
    <property type="match status" value="1"/>
</dbReference>
<evidence type="ECO:0000256" key="7">
    <source>
        <dbReference type="ARBA" id="ARBA00022475"/>
    </source>
</evidence>
<dbReference type="InterPro" id="IPR015940">
    <property type="entry name" value="UBA"/>
</dbReference>
<dbReference type="InterPro" id="IPR015915">
    <property type="entry name" value="Kelch-typ_b-propeller"/>
</dbReference>
<evidence type="ECO:0000313" key="27">
    <source>
        <dbReference type="EMBL" id="KAJ8281638.1"/>
    </source>
</evidence>
<evidence type="ECO:0000256" key="6">
    <source>
        <dbReference type="ARBA" id="ARBA00022441"/>
    </source>
</evidence>
<keyword evidence="8" id="KW-0963">Cytoplasm</keyword>
<evidence type="ECO:0000259" key="26">
    <source>
        <dbReference type="PROSITE" id="PS50032"/>
    </source>
</evidence>
<evidence type="ECO:0000256" key="16">
    <source>
        <dbReference type="ARBA" id="ARBA00023273"/>
    </source>
</evidence>
<evidence type="ECO:0000256" key="17">
    <source>
        <dbReference type="ARBA" id="ARBA00047899"/>
    </source>
</evidence>
<dbReference type="GO" id="GO:0005524">
    <property type="term" value="F:ATP binding"/>
    <property type="evidence" value="ECO:0007669"/>
    <property type="project" value="UniProtKB-UniRule"/>
</dbReference>